<keyword evidence="3" id="KW-1185">Reference proteome</keyword>
<name>A0A4P9WA49_9FUNG</name>
<feature type="region of interest" description="Disordered" evidence="1">
    <location>
        <begin position="237"/>
        <end position="316"/>
    </location>
</feature>
<feature type="region of interest" description="Disordered" evidence="1">
    <location>
        <begin position="28"/>
        <end position="114"/>
    </location>
</feature>
<sequence length="654" mass="70838">MTESSASWSSFLPTVPSIYSLGSLRSLQTSRNQDPFHERTTIATHPKTDQGRVAEGTKGDGEESGAEAIDGSRPPNDRRGGQGKKKWAERTIETGLIWERTPHSGKRASQGGPLPSLSSIFAERTDLQHKQEDANANRKTAAEMATLMDLDTASIGEKLNMSLDDLIKSKKVLKKAADAKFDKGKPKGRSDAYVKAQLAGVAIHPPGNAKSRHGRMKHGDGGAAAFVAQRKAELAREVQQRASEARAKSIYARRGIAPRKQAPTPQKMQQRQVRHTQQQQQQQQQKQKQLQKQPPQPQKQKQQPLKGDSTNDGLSKKLMNVTSSDICITITNDRYVAPIAPPKLKIETPALTRTIIQPSDTLPITHVARPTNGMTQITQKPNQPSLSSRFSQIHAQPRAAAVIVQPGQEVPHVSPAVYRVRMPTYQNDSKQLHPIPSSPTPLPSHQERMELGDNLRPDLRSDSSSDHESETEAVVAVVDSRTGSDGVKEWLVEWDSGSTPSWIKDDDLRDCDDLIAALHKSRMAAGVPTEAPNADPVPAPAPAPETAAEKSSDGAVLDPSDVAASEPGTVVEPPAESGDEPTEPAVAASDAPAPEVENIPPVGDWDDEDAADPAPKFGHRKTRVSRIDSDGEDAAETRGKEDGLGDVRAVMDKR</sequence>
<evidence type="ECO:0000313" key="2">
    <source>
        <dbReference type="EMBL" id="RKO88028.1"/>
    </source>
</evidence>
<dbReference type="Gene3D" id="2.40.50.40">
    <property type="match status" value="1"/>
</dbReference>
<dbReference type="Proteomes" id="UP000269721">
    <property type="component" value="Unassembled WGS sequence"/>
</dbReference>
<evidence type="ECO:0000256" key="1">
    <source>
        <dbReference type="SAM" id="MobiDB-lite"/>
    </source>
</evidence>
<gene>
    <name evidence="2" type="ORF">BDK51DRAFT_40124</name>
</gene>
<organism evidence="2 3">
    <name type="scientific">Blyttiomyces helicus</name>
    <dbReference type="NCBI Taxonomy" id="388810"/>
    <lineage>
        <taxon>Eukaryota</taxon>
        <taxon>Fungi</taxon>
        <taxon>Fungi incertae sedis</taxon>
        <taxon>Chytridiomycota</taxon>
        <taxon>Chytridiomycota incertae sedis</taxon>
        <taxon>Chytridiomycetes</taxon>
        <taxon>Chytridiomycetes incertae sedis</taxon>
        <taxon>Blyttiomyces</taxon>
    </lineage>
</organism>
<dbReference type="AlphaFoldDB" id="A0A4P9WA49"/>
<feature type="region of interest" description="Disordered" evidence="1">
    <location>
        <begin position="427"/>
        <end position="482"/>
    </location>
</feature>
<evidence type="ECO:0000313" key="3">
    <source>
        <dbReference type="Proteomes" id="UP000269721"/>
    </source>
</evidence>
<proteinExistence type="predicted"/>
<feature type="region of interest" description="Disordered" evidence="1">
    <location>
        <begin position="524"/>
        <end position="654"/>
    </location>
</feature>
<feature type="compositionally biased region" description="Low complexity" evidence="1">
    <location>
        <begin position="277"/>
        <end position="306"/>
    </location>
</feature>
<protein>
    <recommendedName>
        <fullName evidence="4">Chromo domain-containing protein</fullName>
    </recommendedName>
</protein>
<evidence type="ECO:0008006" key="4">
    <source>
        <dbReference type="Google" id="ProtNLM"/>
    </source>
</evidence>
<feature type="compositionally biased region" description="Basic and acidic residues" evidence="1">
    <location>
        <begin position="625"/>
        <end position="654"/>
    </location>
</feature>
<feature type="compositionally biased region" description="Basic and acidic residues" evidence="1">
    <location>
        <begin position="75"/>
        <end position="92"/>
    </location>
</feature>
<feature type="compositionally biased region" description="Basic and acidic residues" evidence="1">
    <location>
        <begin position="34"/>
        <end position="61"/>
    </location>
</feature>
<reference evidence="3" key="1">
    <citation type="journal article" date="2018" name="Nat. Microbiol.">
        <title>Leveraging single-cell genomics to expand the fungal tree of life.</title>
        <authorList>
            <person name="Ahrendt S.R."/>
            <person name="Quandt C.A."/>
            <person name="Ciobanu D."/>
            <person name="Clum A."/>
            <person name="Salamov A."/>
            <person name="Andreopoulos B."/>
            <person name="Cheng J.F."/>
            <person name="Woyke T."/>
            <person name="Pelin A."/>
            <person name="Henrissat B."/>
            <person name="Reynolds N.K."/>
            <person name="Benny G.L."/>
            <person name="Smith M.E."/>
            <person name="James T.Y."/>
            <person name="Grigoriev I.V."/>
        </authorList>
    </citation>
    <scope>NUCLEOTIDE SEQUENCE [LARGE SCALE GENOMIC DNA]</scope>
</reference>
<accession>A0A4P9WA49</accession>
<dbReference type="EMBL" id="KZ996988">
    <property type="protein sequence ID" value="RKO88028.1"/>
    <property type="molecule type" value="Genomic_DNA"/>
</dbReference>
<feature type="compositionally biased region" description="Basic and acidic residues" evidence="1">
    <location>
        <begin position="237"/>
        <end position="247"/>
    </location>
</feature>
<feature type="compositionally biased region" description="Basic and acidic residues" evidence="1">
    <location>
        <begin position="445"/>
        <end position="470"/>
    </location>
</feature>